<feature type="active site" description="Proton donor" evidence="1">
    <location>
        <position position="69"/>
    </location>
</feature>
<evidence type="ECO:0000313" key="4">
    <source>
        <dbReference type="Proteomes" id="UP000094296"/>
    </source>
</evidence>
<dbReference type="AlphaFoldDB" id="A0A1E5G6F6"/>
<dbReference type="GO" id="GO:0004113">
    <property type="term" value="F:2',3'-cyclic-nucleotide 3'-phosphodiesterase activity"/>
    <property type="evidence" value="ECO:0007669"/>
    <property type="project" value="TreeGrafter"/>
</dbReference>
<dbReference type="Proteomes" id="UP000094296">
    <property type="component" value="Unassembled WGS sequence"/>
</dbReference>
<dbReference type="STRING" id="766136.BHF68_03190"/>
<feature type="binding site" evidence="2">
    <location>
        <position position="151"/>
    </location>
    <ligand>
        <name>Fe cation</name>
        <dbReference type="ChEBI" id="CHEBI:24875"/>
        <label>2</label>
    </ligand>
</feature>
<organism evidence="3 4">
    <name type="scientific">Desulfuribacillus alkaliarsenatis</name>
    <dbReference type="NCBI Taxonomy" id="766136"/>
    <lineage>
        <taxon>Bacteria</taxon>
        <taxon>Bacillati</taxon>
        <taxon>Bacillota</taxon>
        <taxon>Desulfuribacillia</taxon>
        <taxon>Desulfuribacillales</taxon>
        <taxon>Desulfuribacillaceae</taxon>
        <taxon>Desulfuribacillus</taxon>
    </lineage>
</organism>
<keyword evidence="4" id="KW-1185">Reference proteome</keyword>
<dbReference type="PANTHER" id="PTHR36303">
    <property type="entry name" value="2',3'-CYCLIC-NUCLEOTIDE 2'-PHOSPHODIESTERASE"/>
    <property type="match status" value="1"/>
</dbReference>
<feature type="binding site" evidence="2">
    <location>
        <position position="176"/>
    </location>
    <ligand>
        <name>Fe cation</name>
        <dbReference type="ChEBI" id="CHEBI:24875"/>
        <label>2</label>
    </ligand>
</feature>
<feature type="binding site" evidence="2">
    <location>
        <position position="40"/>
    </location>
    <ligand>
        <name>Fe cation</name>
        <dbReference type="ChEBI" id="CHEBI:24875"/>
        <label>1</label>
    </ligand>
</feature>
<evidence type="ECO:0000313" key="3">
    <source>
        <dbReference type="EMBL" id="OEF98679.1"/>
    </source>
</evidence>
<evidence type="ECO:0008006" key="5">
    <source>
        <dbReference type="Google" id="ProtNLM"/>
    </source>
</evidence>
<dbReference type="GO" id="GO:0046872">
    <property type="term" value="F:metal ion binding"/>
    <property type="evidence" value="ECO:0007669"/>
    <property type="project" value="UniProtKB-KW"/>
</dbReference>
<feature type="binding site" evidence="2">
    <location>
        <position position="68"/>
    </location>
    <ligand>
        <name>Fe cation</name>
        <dbReference type="ChEBI" id="CHEBI:24875"/>
        <label>2</label>
    </ligand>
</feature>
<feature type="binding site" evidence="2">
    <location>
        <position position="39"/>
    </location>
    <ligand>
        <name>Fe cation</name>
        <dbReference type="ChEBI" id="CHEBI:24875"/>
        <label>2</label>
    </ligand>
</feature>
<gene>
    <name evidence="3" type="ORF">BHF68_03190</name>
</gene>
<dbReference type="EMBL" id="MIJE01000001">
    <property type="protein sequence ID" value="OEF98679.1"/>
    <property type="molecule type" value="Genomic_DNA"/>
</dbReference>
<dbReference type="Gene3D" id="3.60.21.10">
    <property type="match status" value="1"/>
</dbReference>
<dbReference type="PANTHER" id="PTHR36303:SF1">
    <property type="entry name" value="2',3'-CYCLIC-NUCLEOTIDE 2'-PHOSPHODIESTERASE"/>
    <property type="match status" value="1"/>
</dbReference>
<accession>A0A1E5G6F6</accession>
<comment type="caution">
    <text evidence="3">The sequence shown here is derived from an EMBL/GenBank/DDBJ whole genome shotgun (WGS) entry which is preliminary data.</text>
</comment>
<evidence type="ECO:0000256" key="2">
    <source>
        <dbReference type="PIRSR" id="PIRSR004789-51"/>
    </source>
</evidence>
<feature type="binding site" evidence="2">
    <location>
        <position position="8"/>
    </location>
    <ligand>
        <name>Fe cation</name>
        <dbReference type="ChEBI" id="CHEBI:24875"/>
        <label>1</label>
    </ligand>
</feature>
<dbReference type="OrthoDB" id="9801109at2"/>
<dbReference type="InterPro" id="IPR005235">
    <property type="entry name" value="YmdB-like"/>
</dbReference>
<dbReference type="PIRSF" id="PIRSF004789">
    <property type="entry name" value="DR1281"/>
    <property type="match status" value="1"/>
</dbReference>
<reference evidence="3 4" key="1">
    <citation type="submission" date="2016-09" db="EMBL/GenBank/DDBJ databases">
        <title>Draft genome sequence for the type strain of Desulfuribacillus alkaliarsenatis AHT28, an obligately anaerobic, sulfidogenic bacterium isolated from Russian soda lake sediments.</title>
        <authorList>
            <person name="Abin C.A."/>
            <person name="Hollibaugh J.T."/>
        </authorList>
    </citation>
    <scope>NUCLEOTIDE SEQUENCE [LARGE SCALE GENOMIC DNA]</scope>
    <source>
        <strain evidence="3 4">AHT28</strain>
    </source>
</reference>
<dbReference type="SUPFAM" id="SSF56300">
    <property type="entry name" value="Metallo-dependent phosphatases"/>
    <property type="match status" value="1"/>
</dbReference>
<dbReference type="Pfam" id="PF13277">
    <property type="entry name" value="YmdB"/>
    <property type="match status" value="1"/>
</dbReference>
<evidence type="ECO:0000256" key="1">
    <source>
        <dbReference type="PIRSR" id="PIRSR004789-50"/>
    </source>
</evidence>
<keyword evidence="2" id="KW-0479">Metal-binding</keyword>
<feature type="binding site" evidence="2">
    <location>
        <position position="178"/>
    </location>
    <ligand>
        <name>Fe cation</name>
        <dbReference type="ChEBI" id="CHEBI:24875"/>
        <label>1</label>
    </ligand>
</feature>
<name>A0A1E5G6F6_9FIRM</name>
<feature type="binding site" evidence="2">
    <location>
        <position position="39"/>
    </location>
    <ligand>
        <name>Fe cation</name>
        <dbReference type="ChEBI" id="CHEBI:24875"/>
        <label>1</label>
    </ligand>
</feature>
<dbReference type="RefSeq" id="WP_069642171.1">
    <property type="nucleotide sequence ID" value="NZ_MIJE01000001.1"/>
</dbReference>
<dbReference type="InterPro" id="IPR029052">
    <property type="entry name" value="Metallo-depent_PP-like"/>
</dbReference>
<protein>
    <recommendedName>
        <fullName evidence="5">Metallophosphoesterase</fullName>
    </recommendedName>
</protein>
<proteinExistence type="predicted"/>
<sequence>MKILFIGDIVGNLGLKAVSEYLPYLKDKNQFDFIIANAENSAPNGRGITKQAVSVLTNIGVNTLTMGNHTWDHDDIYEIIDKKNYNIIRPANYPTALPGRSYITVKLGNKNVTVINLCGQTFMDSFNCPFAAIDDLLAKIPKDHYIIVDFHAEATSEKIAMGRYLAGKVSAVFGTHTHVQTSDAQLIKEHTGYITDVGMTGCRSGVIGMEAEAVLKRFRLKIPVKINVDSNSSSWQFSAVIIELAKGSTSAREIKSIYEVS</sequence>